<dbReference type="Gene3D" id="2.40.10.10">
    <property type="entry name" value="Trypsin-like serine proteases"/>
    <property type="match status" value="2"/>
</dbReference>
<dbReference type="InterPro" id="IPR043504">
    <property type="entry name" value="Peptidase_S1_PA_chymotrypsin"/>
</dbReference>
<accession>A0ABR9ZI87</accession>
<comment type="caution">
    <text evidence="2">The sequence shown here is derived from an EMBL/GenBank/DDBJ whole genome shotgun (WGS) entry which is preliminary data.</text>
</comment>
<keyword evidence="1" id="KW-0732">Signal</keyword>
<name>A0ABR9ZI87_9CORY</name>
<proteinExistence type="predicted"/>
<keyword evidence="3" id="KW-1185">Reference proteome</keyword>
<evidence type="ECO:0000313" key="2">
    <source>
        <dbReference type="EMBL" id="MBF4553069.1"/>
    </source>
</evidence>
<sequence length="280" mass="28405">MRSLFRSTAGSTGKRFFAAVGCALTLAAGTAVAVPEAEAQVAMSSPEEALDGFLTITGAPGPHRVPGHYFTSPTPPPEQEQIRPTVLVGPSTPILLADDSVCTVGVAGFDKFGNKVAITAGHCGNPGDAVVSGDAFDSGRIGTFVRSGNLDYGVIKLNPNVQITRNYGAARINSLGGALPAQLSQICKTGISTGTSCGTYIAPFEQDIVAHICASHGDSGGPVYQDGRLVALVSGGLAGIPSCTTPLQGPFHAPVVGTQWNEIAKSLDANGGVGAGFRLA</sequence>
<evidence type="ECO:0000313" key="3">
    <source>
        <dbReference type="Proteomes" id="UP000635902"/>
    </source>
</evidence>
<protein>
    <recommendedName>
        <fullName evidence="4">Secreted protein</fullName>
    </recommendedName>
</protein>
<dbReference type="CDD" id="cd21112">
    <property type="entry name" value="alphaLP-like"/>
    <property type="match status" value="1"/>
</dbReference>
<dbReference type="Proteomes" id="UP000635902">
    <property type="component" value="Unassembled WGS sequence"/>
</dbReference>
<gene>
    <name evidence="2" type="ORF">IRY30_03095</name>
</gene>
<dbReference type="SUPFAM" id="SSF50494">
    <property type="entry name" value="Trypsin-like serine proteases"/>
    <property type="match status" value="1"/>
</dbReference>
<feature type="chain" id="PRO_5045243825" description="Secreted protein" evidence="1">
    <location>
        <begin position="34"/>
        <end position="280"/>
    </location>
</feature>
<feature type="signal peptide" evidence="1">
    <location>
        <begin position="1"/>
        <end position="33"/>
    </location>
</feature>
<dbReference type="InterPro" id="IPR009003">
    <property type="entry name" value="Peptidase_S1_PA"/>
</dbReference>
<reference evidence="2 3" key="1">
    <citation type="submission" date="2020-10" db="EMBL/GenBank/DDBJ databases">
        <title>Novel species in genus Corynebacterium.</title>
        <authorList>
            <person name="Zhang G."/>
        </authorList>
    </citation>
    <scope>NUCLEOTIDE SEQUENCE [LARGE SCALE GENOMIC DNA]</scope>
    <source>
        <strain evidence="2 3">DSM 45110</strain>
    </source>
</reference>
<evidence type="ECO:0000256" key="1">
    <source>
        <dbReference type="SAM" id="SignalP"/>
    </source>
</evidence>
<dbReference type="RefSeq" id="WP_194555916.1">
    <property type="nucleotide sequence ID" value="NZ_JADKMY010000001.1"/>
</dbReference>
<organism evidence="2 3">
    <name type="scientific">Corynebacterium suicordis DSM 45110</name>
    <dbReference type="NCBI Taxonomy" id="1121369"/>
    <lineage>
        <taxon>Bacteria</taxon>
        <taxon>Bacillati</taxon>
        <taxon>Actinomycetota</taxon>
        <taxon>Actinomycetes</taxon>
        <taxon>Mycobacteriales</taxon>
        <taxon>Corynebacteriaceae</taxon>
        <taxon>Corynebacterium</taxon>
    </lineage>
</organism>
<dbReference type="EMBL" id="JADKMY010000001">
    <property type="protein sequence ID" value="MBF4553069.1"/>
    <property type="molecule type" value="Genomic_DNA"/>
</dbReference>
<evidence type="ECO:0008006" key="4">
    <source>
        <dbReference type="Google" id="ProtNLM"/>
    </source>
</evidence>